<comment type="subcellular location">
    <subcellularLocation>
        <location evidence="1">Cell membrane</location>
        <topology evidence="1">Multi-pass membrane protein</topology>
    </subcellularLocation>
</comment>
<dbReference type="GO" id="GO:0006814">
    <property type="term" value="P:sodium ion transport"/>
    <property type="evidence" value="ECO:0007669"/>
    <property type="project" value="UniProtKB-KW"/>
</dbReference>
<feature type="non-terminal residue" evidence="13">
    <location>
        <position position="1"/>
    </location>
</feature>
<dbReference type="InterPro" id="IPR038377">
    <property type="entry name" value="Na/Glc_symporter_sf"/>
</dbReference>
<evidence type="ECO:0000256" key="1">
    <source>
        <dbReference type="ARBA" id="ARBA00004651"/>
    </source>
</evidence>
<comment type="similarity">
    <text evidence="2">Belongs to the sodium:solute symporter (SSF) (TC 2.A.21) family.</text>
</comment>
<feature type="transmembrane region" description="Helical" evidence="12">
    <location>
        <begin position="156"/>
        <end position="181"/>
    </location>
</feature>
<dbReference type="PROSITE" id="PS50283">
    <property type="entry name" value="NA_SOLUT_SYMP_3"/>
    <property type="match status" value="1"/>
</dbReference>
<evidence type="ECO:0000313" key="13">
    <source>
        <dbReference type="EMBL" id="GAI52111.1"/>
    </source>
</evidence>
<keyword evidence="5 12" id="KW-0812">Transmembrane</keyword>
<evidence type="ECO:0000256" key="2">
    <source>
        <dbReference type="ARBA" id="ARBA00006434"/>
    </source>
</evidence>
<keyword evidence="4" id="KW-1003">Cell membrane</keyword>
<evidence type="ECO:0000256" key="9">
    <source>
        <dbReference type="ARBA" id="ARBA00023065"/>
    </source>
</evidence>
<proteinExistence type="inferred from homology"/>
<evidence type="ECO:0000256" key="8">
    <source>
        <dbReference type="ARBA" id="ARBA00023053"/>
    </source>
</evidence>
<organism evidence="13">
    <name type="scientific">marine sediment metagenome</name>
    <dbReference type="NCBI Taxonomy" id="412755"/>
    <lineage>
        <taxon>unclassified sequences</taxon>
        <taxon>metagenomes</taxon>
        <taxon>ecological metagenomes</taxon>
    </lineage>
</organism>
<sequence>IGVTVGIFGKRICTIAWMLTGLCAVAIYADATLENVDLVYGQMARDLLPRIGPGLIGLFIACMLASVMSTCDSLMVVASALFTENIYKKFFVVGKADKHYTLIGRIASTLVVFLGIFVAFNLESVVKGLEFYWMVSALMGIAFWIGLYWRRATVAGAWAATLTSLGAFIFTSTKPLGIVPWDFNAHFADKLPAFMLWDGKLYLPWQMIIYLSAGFVVLVVVSLFTKKVPA</sequence>
<feature type="transmembrane region" description="Helical" evidence="12">
    <location>
        <begin position="201"/>
        <end position="224"/>
    </location>
</feature>
<keyword evidence="6" id="KW-0769">Symport</keyword>
<comment type="caution">
    <text evidence="13">The sequence shown here is derived from an EMBL/GenBank/DDBJ whole genome shotgun (WGS) entry which is preliminary data.</text>
</comment>
<dbReference type="PANTHER" id="PTHR48086:SF3">
    <property type="entry name" value="SODIUM_PROLINE SYMPORTER"/>
    <property type="match status" value="1"/>
</dbReference>
<dbReference type="EMBL" id="BARV01036261">
    <property type="protein sequence ID" value="GAI52111.1"/>
    <property type="molecule type" value="Genomic_DNA"/>
</dbReference>
<dbReference type="Gene3D" id="1.20.1730.10">
    <property type="entry name" value="Sodium/glucose cotransporter"/>
    <property type="match status" value="1"/>
</dbReference>
<evidence type="ECO:0000256" key="10">
    <source>
        <dbReference type="ARBA" id="ARBA00023136"/>
    </source>
</evidence>
<dbReference type="AlphaFoldDB" id="X1QBE2"/>
<name>X1QBE2_9ZZZZ</name>
<dbReference type="GO" id="GO:0015293">
    <property type="term" value="F:symporter activity"/>
    <property type="evidence" value="ECO:0007669"/>
    <property type="project" value="UniProtKB-KW"/>
</dbReference>
<keyword evidence="8" id="KW-0915">Sodium</keyword>
<evidence type="ECO:0000256" key="6">
    <source>
        <dbReference type="ARBA" id="ARBA00022847"/>
    </source>
</evidence>
<feature type="transmembrane region" description="Helical" evidence="12">
    <location>
        <begin position="102"/>
        <end position="119"/>
    </location>
</feature>
<evidence type="ECO:0000256" key="5">
    <source>
        <dbReference type="ARBA" id="ARBA00022692"/>
    </source>
</evidence>
<reference evidence="13" key="1">
    <citation type="journal article" date="2014" name="Front. Microbiol.">
        <title>High frequency of phylogenetically diverse reductive dehalogenase-homologous genes in deep subseafloor sedimentary metagenomes.</title>
        <authorList>
            <person name="Kawai M."/>
            <person name="Futagami T."/>
            <person name="Toyoda A."/>
            <person name="Takaki Y."/>
            <person name="Nishi S."/>
            <person name="Hori S."/>
            <person name="Arai W."/>
            <person name="Tsubouchi T."/>
            <person name="Morono Y."/>
            <person name="Uchiyama I."/>
            <person name="Ito T."/>
            <person name="Fujiyama A."/>
            <person name="Inagaki F."/>
            <person name="Takami H."/>
        </authorList>
    </citation>
    <scope>NUCLEOTIDE SEQUENCE</scope>
    <source>
        <strain evidence="13">Expedition CK06-06</strain>
    </source>
</reference>
<keyword evidence="3" id="KW-0813">Transport</keyword>
<keyword evidence="11" id="KW-0739">Sodium transport</keyword>
<evidence type="ECO:0000256" key="7">
    <source>
        <dbReference type="ARBA" id="ARBA00022989"/>
    </source>
</evidence>
<evidence type="ECO:0000256" key="12">
    <source>
        <dbReference type="SAM" id="Phobius"/>
    </source>
</evidence>
<evidence type="ECO:0000256" key="3">
    <source>
        <dbReference type="ARBA" id="ARBA00022448"/>
    </source>
</evidence>
<protein>
    <recommendedName>
        <fullName evidence="14">Sodium:solute symporter</fullName>
    </recommendedName>
</protein>
<evidence type="ECO:0000256" key="4">
    <source>
        <dbReference type="ARBA" id="ARBA00022475"/>
    </source>
</evidence>
<dbReference type="PANTHER" id="PTHR48086">
    <property type="entry name" value="SODIUM/PROLINE SYMPORTER-RELATED"/>
    <property type="match status" value="1"/>
</dbReference>
<gene>
    <name evidence="13" type="ORF">S06H3_56380</name>
</gene>
<feature type="transmembrane region" description="Helical" evidence="12">
    <location>
        <begin position="131"/>
        <end position="149"/>
    </location>
</feature>
<keyword evidence="9" id="KW-0406">Ion transport</keyword>
<dbReference type="InterPro" id="IPR050277">
    <property type="entry name" value="Sodium:Solute_Symporter"/>
</dbReference>
<feature type="transmembrane region" description="Helical" evidence="12">
    <location>
        <begin position="12"/>
        <end position="31"/>
    </location>
</feature>
<keyword evidence="7 12" id="KW-1133">Transmembrane helix</keyword>
<keyword evidence="10 12" id="KW-0472">Membrane</keyword>
<dbReference type="Pfam" id="PF00474">
    <property type="entry name" value="SSF"/>
    <property type="match status" value="1"/>
</dbReference>
<dbReference type="InterPro" id="IPR001734">
    <property type="entry name" value="Na/solute_symporter"/>
</dbReference>
<evidence type="ECO:0008006" key="14">
    <source>
        <dbReference type="Google" id="ProtNLM"/>
    </source>
</evidence>
<feature type="non-terminal residue" evidence="13">
    <location>
        <position position="230"/>
    </location>
</feature>
<evidence type="ECO:0000256" key="11">
    <source>
        <dbReference type="ARBA" id="ARBA00023201"/>
    </source>
</evidence>
<feature type="transmembrane region" description="Helical" evidence="12">
    <location>
        <begin position="51"/>
        <end position="82"/>
    </location>
</feature>
<dbReference type="GO" id="GO:0005886">
    <property type="term" value="C:plasma membrane"/>
    <property type="evidence" value="ECO:0007669"/>
    <property type="project" value="UniProtKB-SubCell"/>
</dbReference>
<accession>X1QBE2</accession>